<dbReference type="InterPro" id="IPR029717">
    <property type="entry name" value="FAM193"/>
</dbReference>
<name>A0A9D3MCH8_ANGAN</name>
<keyword evidence="3" id="KW-1185">Reference proteome</keyword>
<dbReference type="Proteomes" id="UP001044222">
    <property type="component" value="Chromosome 7"/>
</dbReference>
<organism evidence="2 3">
    <name type="scientific">Anguilla anguilla</name>
    <name type="common">European freshwater eel</name>
    <name type="synonym">Muraena anguilla</name>
    <dbReference type="NCBI Taxonomy" id="7936"/>
    <lineage>
        <taxon>Eukaryota</taxon>
        <taxon>Metazoa</taxon>
        <taxon>Chordata</taxon>
        <taxon>Craniata</taxon>
        <taxon>Vertebrata</taxon>
        <taxon>Euteleostomi</taxon>
        <taxon>Actinopterygii</taxon>
        <taxon>Neopterygii</taxon>
        <taxon>Teleostei</taxon>
        <taxon>Anguilliformes</taxon>
        <taxon>Anguillidae</taxon>
        <taxon>Anguilla</taxon>
    </lineage>
</organism>
<dbReference type="EMBL" id="JAFIRN010000007">
    <property type="protein sequence ID" value="KAG5844968.1"/>
    <property type="molecule type" value="Genomic_DNA"/>
</dbReference>
<protein>
    <recommendedName>
        <fullName evidence="4">FAM193 C-terminal domain-containing protein</fullName>
    </recommendedName>
</protein>
<reference evidence="2" key="1">
    <citation type="submission" date="2021-01" db="EMBL/GenBank/DDBJ databases">
        <title>A chromosome-scale assembly of European eel, Anguilla anguilla.</title>
        <authorList>
            <person name="Henkel C."/>
            <person name="Jong-Raadsen S.A."/>
            <person name="Dufour S."/>
            <person name="Weltzien F.-A."/>
            <person name="Palstra A.P."/>
            <person name="Pelster B."/>
            <person name="Spaink H.P."/>
            <person name="Van Den Thillart G.E."/>
            <person name="Jansen H."/>
            <person name="Zahm M."/>
            <person name="Klopp C."/>
            <person name="Cedric C."/>
            <person name="Louis A."/>
            <person name="Berthelot C."/>
            <person name="Parey E."/>
            <person name="Roest Crollius H."/>
            <person name="Montfort J."/>
            <person name="Robinson-Rechavi M."/>
            <person name="Bucao C."/>
            <person name="Bouchez O."/>
            <person name="Gislard M."/>
            <person name="Lluch J."/>
            <person name="Milhes M."/>
            <person name="Lampietro C."/>
            <person name="Lopez Roques C."/>
            <person name="Donnadieu C."/>
            <person name="Braasch I."/>
            <person name="Desvignes T."/>
            <person name="Postlethwait J."/>
            <person name="Bobe J."/>
            <person name="Guiguen Y."/>
            <person name="Dirks R."/>
        </authorList>
    </citation>
    <scope>NUCLEOTIDE SEQUENCE</scope>
    <source>
        <strain evidence="2">Tag_6206</strain>
        <tissue evidence="2">Liver</tissue>
    </source>
</reference>
<accession>A0A9D3MCH8</accession>
<dbReference type="PANTHER" id="PTHR15109">
    <property type="entry name" value="AGAP004327-PA"/>
    <property type="match status" value="1"/>
</dbReference>
<comment type="caution">
    <text evidence="2">The sequence shown here is derived from an EMBL/GenBank/DDBJ whole genome shotgun (WGS) entry which is preliminary data.</text>
</comment>
<evidence type="ECO:0000313" key="3">
    <source>
        <dbReference type="Proteomes" id="UP001044222"/>
    </source>
</evidence>
<proteinExistence type="predicted"/>
<evidence type="ECO:0000256" key="1">
    <source>
        <dbReference type="SAM" id="MobiDB-lite"/>
    </source>
</evidence>
<gene>
    <name evidence="2" type="ORF">ANANG_G00133790</name>
</gene>
<feature type="region of interest" description="Disordered" evidence="1">
    <location>
        <begin position="1"/>
        <end position="37"/>
    </location>
</feature>
<feature type="compositionally biased region" description="Acidic residues" evidence="1">
    <location>
        <begin position="171"/>
        <end position="180"/>
    </location>
</feature>
<dbReference type="AlphaFoldDB" id="A0A9D3MCH8"/>
<evidence type="ECO:0008006" key="4">
    <source>
        <dbReference type="Google" id="ProtNLM"/>
    </source>
</evidence>
<evidence type="ECO:0000313" key="2">
    <source>
        <dbReference type="EMBL" id="KAG5844968.1"/>
    </source>
</evidence>
<feature type="region of interest" description="Disordered" evidence="1">
    <location>
        <begin position="101"/>
        <end position="120"/>
    </location>
</feature>
<dbReference type="PANTHER" id="PTHR15109:SF2">
    <property type="entry name" value="PROTEIN FAM193A"/>
    <property type="match status" value="1"/>
</dbReference>
<feature type="region of interest" description="Disordered" evidence="1">
    <location>
        <begin position="126"/>
        <end position="196"/>
    </location>
</feature>
<feature type="compositionally biased region" description="Low complexity" evidence="1">
    <location>
        <begin position="183"/>
        <end position="192"/>
    </location>
</feature>
<sequence>MKSWSPAVYVPDPRPGDTLGPTLPEASRLELQPPSCNSEPLVATETKERKNHAKKKCLYNFQDAFMEANRVVMATSSATSSVCCTATTVQSSDVFHSVEDHRRAPPFPKNGATATGFMDARPGLCPSPADLLAPPPEGGVSAPPSVCSDPECEGHHCDGRGGGGYDHQPYDGEDSQDDDSCSEHSSSTSTSTNQKEGKFCDCCYCEFFGHGGVGRVSFSRSPTPAPPVP</sequence>